<organism evidence="1 2">
    <name type="scientific">Cronartium quercuum f. sp. fusiforme G11</name>
    <dbReference type="NCBI Taxonomy" id="708437"/>
    <lineage>
        <taxon>Eukaryota</taxon>
        <taxon>Fungi</taxon>
        <taxon>Dikarya</taxon>
        <taxon>Basidiomycota</taxon>
        <taxon>Pucciniomycotina</taxon>
        <taxon>Pucciniomycetes</taxon>
        <taxon>Pucciniales</taxon>
        <taxon>Coleosporiaceae</taxon>
        <taxon>Cronartium</taxon>
    </lineage>
</organism>
<accession>A0A9P6T5P6</accession>
<proteinExistence type="predicted"/>
<gene>
    <name evidence="1" type="ORF">CROQUDRAFT_101085</name>
</gene>
<dbReference type="EMBL" id="MU167526">
    <property type="protein sequence ID" value="KAG0139765.1"/>
    <property type="molecule type" value="Genomic_DNA"/>
</dbReference>
<keyword evidence="2" id="KW-1185">Reference proteome</keyword>
<evidence type="ECO:0000313" key="1">
    <source>
        <dbReference type="EMBL" id="KAG0139765.1"/>
    </source>
</evidence>
<reference evidence="1" key="1">
    <citation type="submission" date="2013-11" db="EMBL/GenBank/DDBJ databases">
        <title>Genome sequence of the fusiform rust pathogen reveals effectors for host alternation and coevolution with pine.</title>
        <authorList>
            <consortium name="DOE Joint Genome Institute"/>
            <person name="Smith K."/>
            <person name="Pendleton A."/>
            <person name="Kubisiak T."/>
            <person name="Anderson C."/>
            <person name="Salamov A."/>
            <person name="Aerts A."/>
            <person name="Riley R."/>
            <person name="Clum A."/>
            <person name="Lindquist E."/>
            <person name="Ence D."/>
            <person name="Campbell M."/>
            <person name="Kronenberg Z."/>
            <person name="Feau N."/>
            <person name="Dhillon B."/>
            <person name="Hamelin R."/>
            <person name="Burleigh J."/>
            <person name="Smith J."/>
            <person name="Yandell M."/>
            <person name="Nelson C."/>
            <person name="Grigoriev I."/>
            <person name="Davis J."/>
        </authorList>
    </citation>
    <scope>NUCLEOTIDE SEQUENCE</scope>
    <source>
        <strain evidence="1">G11</strain>
    </source>
</reference>
<protein>
    <submittedName>
        <fullName evidence="1">Uncharacterized protein</fullName>
    </submittedName>
</protein>
<comment type="caution">
    <text evidence="1">The sequence shown here is derived from an EMBL/GenBank/DDBJ whole genome shotgun (WGS) entry which is preliminary data.</text>
</comment>
<sequence length="112" mass="12230">MSGDQSLFMQLYPINPVDITRAFGTGQPATHIGTMVVPGYQTGTNIPVNLMIPNTLYCELLPVTLLSLHQLVEEGCDSHGNLRMLTIDGLAGKSSILATKNFLSQLWEIKDI</sequence>
<evidence type="ECO:0000313" key="2">
    <source>
        <dbReference type="Proteomes" id="UP000886653"/>
    </source>
</evidence>
<name>A0A9P6T5P6_9BASI</name>
<dbReference type="Proteomes" id="UP000886653">
    <property type="component" value="Unassembled WGS sequence"/>
</dbReference>
<dbReference type="AlphaFoldDB" id="A0A9P6T5P6"/>